<protein>
    <submittedName>
        <fullName evidence="3">ATPase, AAA family</fullName>
    </submittedName>
</protein>
<dbReference type="EMBL" id="CP015578">
    <property type="protein sequence ID" value="ARQ97019.1"/>
    <property type="molecule type" value="Genomic_DNA"/>
</dbReference>
<dbReference type="KEGG" id="clx:CLAN_0248"/>
<reference evidence="4" key="2">
    <citation type="journal article" date="2017" name="Genome Biol. Evol.">
        <title>Comparative genomic analysis identifies a Campylobacter clade deficient in selenium metabolism.</title>
        <authorList>
            <person name="Miller W.G."/>
            <person name="Yee E."/>
            <person name="Lopes B.S."/>
            <person name="Chapman M.H."/>
            <person name="Huynh S."/>
            <person name="Bono J.L."/>
            <person name="Parker C.T."/>
            <person name="Strachan N.J.C."/>
            <person name="Forbes K.J."/>
        </authorList>
    </citation>
    <scope>NUCLEOTIDE SEQUENCE [LARGE SCALE GENOMIC DNA]</scope>
    <source>
        <strain evidence="4">NCTC 13004</strain>
    </source>
</reference>
<organism evidence="3 4">
    <name type="scientific">Campylobacter lanienae NCTC 13004</name>
    <dbReference type="NCBI Taxonomy" id="1031753"/>
    <lineage>
        <taxon>Bacteria</taxon>
        <taxon>Pseudomonadati</taxon>
        <taxon>Campylobacterota</taxon>
        <taxon>Epsilonproteobacteria</taxon>
        <taxon>Campylobacterales</taxon>
        <taxon>Campylobacteraceae</taxon>
        <taxon>Campylobacter</taxon>
    </lineage>
</organism>
<gene>
    <name evidence="3" type="ORF">CLAN_0248</name>
</gene>
<feature type="region of interest" description="Disordered" evidence="2">
    <location>
        <begin position="446"/>
        <end position="470"/>
    </location>
</feature>
<dbReference type="RefSeq" id="WP_100590388.1">
    <property type="nucleotide sequence ID" value="NZ_CP015578.1"/>
</dbReference>
<sequence>MKVILLNNNPAVSKLVSVSLNKLGFEFVEIDNLESLASGDADLIICDSGLYDSSVDYLKYAKNQLFLIPRTKFEEYNLDPKNTLQKPFLPTDFIDIIKEILNINPKTTQNNDINTQTTFADDIKIGNEFGEIQDLDSISFDSGDDLSSFGDFSDDELLGDTKHIDDFTDKKDDETLNDDFVDNNETMNLDEPDEPIEEQFVENEVDETDNITQNTDELIELDDKKDDEIFELDDEISEVSDDGNIDLNSDEISEINDEISEIDEKISDDNHTDELIELDDKKDDEIFELDDEISEVSDDGNIDLNSDEISEIDEKISDKKNKNSKQSIKDITDEYKNIELDISALDNLSEDNSEDKIKEPMIEIQEAEEPKAIDNLDYSDNLNELSNMLDEIDNMDCEEESVDQTKEFKSSCEASTIDDLNEIDIKKALNETITQTDEATIKQAIIEDSTPTKDQTPEPNNDSSQTDINRDELAKILSTQIGDEISKALSNSALKDILKDIDINVNISFKGKK</sequence>
<proteinExistence type="predicted"/>
<evidence type="ECO:0000256" key="2">
    <source>
        <dbReference type="SAM" id="MobiDB-lite"/>
    </source>
</evidence>
<dbReference type="Proteomes" id="UP000202031">
    <property type="component" value="Chromosome"/>
</dbReference>
<name>A0A1X9SLC0_9BACT</name>
<dbReference type="GeneID" id="46920719"/>
<feature type="coiled-coil region" evidence="1">
    <location>
        <begin position="321"/>
        <end position="348"/>
    </location>
</feature>
<reference evidence="4" key="1">
    <citation type="journal article" date="2017" name="Genome Biol. Evol.">
        <title>Comparative Genomic Analysis Identifies a Campylobacter Clade Deficient in Selenium Metabolism.</title>
        <authorList>
            <person name="Miller W.G."/>
            <person name="Yee E."/>
            <person name="Lopes B.S."/>
            <person name="Chapman M.H."/>
            <person name="Huynh S."/>
            <person name="Bono J.L."/>
            <person name="Parker C.T."/>
            <person name="Strachan N.J.C."/>
            <person name="Forbes K.J."/>
        </authorList>
    </citation>
    <scope>NUCLEOTIDE SEQUENCE [LARGE SCALE GENOMIC DNA]</scope>
    <source>
        <strain evidence="4">NCTC 13004</strain>
    </source>
</reference>
<evidence type="ECO:0000256" key="1">
    <source>
        <dbReference type="SAM" id="Coils"/>
    </source>
</evidence>
<evidence type="ECO:0000313" key="3">
    <source>
        <dbReference type="EMBL" id="ARQ97019.1"/>
    </source>
</evidence>
<feature type="compositionally biased region" description="Polar residues" evidence="2">
    <location>
        <begin position="452"/>
        <end position="467"/>
    </location>
</feature>
<dbReference type="AlphaFoldDB" id="A0A1X9SLC0"/>
<accession>A0A1X9SLC0</accession>
<keyword evidence="1" id="KW-0175">Coiled coil</keyword>
<evidence type="ECO:0000313" key="4">
    <source>
        <dbReference type="Proteomes" id="UP000202031"/>
    </source>
</evidence>